<feature type="compositionally biased region" description="Polar residues" evidence="3">
    <location>
        <begin position="67"/>
        <end position="84"/>
    </location>
</feature>
<dbReference type="SUPFAM" id="SSF56436">
    <property type="entry name" value="C-type lectin-like"/>
    <property type="match status" value="1"/>
</dbReference>
<dbReference type="SUPFAM" id="SSF57997">
    <property type="entry name" value="Tropomyosin"/>
    <property type="match status" value="1"/>
</dbReference>
<dbReference type="SMART" id="SM00034">
    <property type="entry name" value="CLECT"/>
    <property type="match status" value="1"/>
</dbReference>
<dbReference type="Gene3D" id="3.10.100.10">
    <property type="entry name" value="Mannose-Binding Protein A, subunit A"/>
    <property type="match status" value="1"/>
</dbReference>
<dbReference type="EMBL" id="VOFY01000010">
    <property type="protein sequence ID" value="KAA8588597.1"/>
    <property type="molecule type" value="Genomic_DNA"/>
</dbReference>
<protein>
    <recommendedName>
        <fullName evidence="5">C-type lectin domain-containing protein</fullName>
    </recommendedName>
</protein>
<gene>
    <name evidence="6" type="ORF">FQN60_009942</name>
</gene>
<reference evidence="6 7" key="1">
    <citation type="submission" date="2019-08" db="EMBL/GenBank/DDBJ databases">
        <title>A chromosome-level genome assembly, high-density linkage maps, and genome scans reveal the genomic architecture of hybrid incompatibilities underlying speciation via character displacement in darters (Percidae: Etheostominae).</title>
        <authorList>
            <person name="Moran R.L."/>
            <person name="Catchen J.M."/>
            <person name="Fuller R.C."/>
        </authorList>
    </citation>
    <scope>NUCLEOTIDE SEQUENCE [LARGE SCALE GENOMIC DNA]</scope>
    <source>
        <strain evidence="6">EspeVRDwgs_2016</strain>
        <tissue evidence="6">Muscle</tissue>
    </source>
</reference>
<feature type="region of interest" description="Disordered" evidence="3">
    <location>
        <begin position="67"/>
        <end position="91"/>
    </location>
</feature>
<dbReference type="Proteomes" id="UP000327493">
    <property type="component" value="Chromosome 10"/>
</dbReference>
<dbReference type="InterPro" id="IPR050111">
    <property type="entry name" value="C-type_lectin/snaclec_domain"/>
</dbReference>
<dbReference type="InterPro" id="IPR016187">
    <property type="entry name" value="CTDL_fold"/>
</dbReference>
<evidence type="ECO:0000256" key="2">
    <source>
        <dbReference type="ARBA" id="ARBA00023157"/>
    </source>
</evidence>
<keyword evidence="7" id="KW-1185">Reference proteome</keyword>
<dbReference type="PROSITE" id="PS50041">
    <property type="entry name" value="C_TYPE_LECTIN_2"/>
    <property type="match status" value="1"/>
</dbReference>
<evidence type="ECO:0000313" key="6">
    <source>
        <dbReference type="EMBL" id="KAA8588597.1"/>
    </source>
</evidence>
<evidence type="ECO:0000256" key="4">
    <source>
        <dbReference type="SAM" id="Phobius"/>
    </source>
</evidence>
<proteinExistence type="predicted"/>
<feature type="domain" description="C-type lectin" evidence="5">
    <location>
        <begin position="280"/>
        <end position="397"/>
    </location>
</feature>
<dbReference type="InterPro" id="IPR018378">
    <property type="entry name" value="C-type_lectin_CS"/>
</dbReference>
<organism evidence="6 7">
    <name type="scientific">Etheostoma spectabile</name>
    <name type="common">orangethroat darter</name>
    <dbReference type="NCBI Taxonomy" id="54343"/>
    <lineage>
        <taxon>Eukaryota</taxon>
        <taxon>Metazoa</taxon>
        <taxon>Chordata</taxon>
        <taxon>Craniata</taxon>
        <taxon>Vertebrata</taxon>
        <taxon>Euteleostomi</taxon>
        <taxon>Actinopterygii</taxon>
        <taxon>Neopterygii</taxon>
        <taxon>Teleostei</taxon>
        <taxon>Neoteleostei</taxon>
        <taxon>Acanthomorphata</taxon>
        <taxon>Eupercaria</taxon>
        <taxon>Perciformes</taxon>
        <taxon>Percoidei</taxon>
        <taxon>Percidae</taxon>
        <taxon>Etheostomatinae</taxon>
        <taxon>Etheostoma</taxon>
    </lineage>
</organism>
<dbReference type="InterPro" id="IPR016186">
    <property type="entry name" value="C-type_lectin-like/link_sf"/>
</dbReference>
<name>A0A5J5D3I9_9PERO</name>
<keyword evidence="2" id="KW-1015">Disulfide bond</keyword>
<dbReference type="InterPro" id="IPR001304">
    <property type="entry name" value="C-type_lectin-like"/>
</dbReference>
<keyword evidence="1" id="KW-0430">Lectin</keyword>
<dbReference type="Pfam" id="PF00059">
    <property type="entry name" value="Lectin_C"/>
    <property type="match status" value="1"/>
</dbReference>
<feature type="transmembrane region" description="Helical" evidence="4">
    <location>
        <begin position="36"/>
        <end position="58"/>
    </location>
</feature>
<dbReference type="InterPro" id="IPR033989">
    <property type="entry name" value="CD209-like_CTLD"/>
</dbReference>
<keyword evidence="4" id="KW-1133">Transmembrane helix</keyword>
<evidence type="ECO:0000259" key="5">
    <source>
        <dbReference type="PROSITE" id="PS50041"/>
    </source>
</evidence>
<dbReference type="Gene3D" id="1.20.5.400">
    <property type="match status" value="4"/>
</dbReference>
<dbReference type="OrthoDB" id="10255512at2759"/>
<dbReference type="CDD" id="cd03590">
    <property type="entry name" value="CLECT_DC-SIGN_like"/>
    <property type="match status" value="1"/>
</dbReference>
<sequence>MELMEINDEEIFINKNLTMEGLINKDLPRKKRPCRCVTVCLGLLGAVLLAGNIGQLIYYEMISRPTSADPTHSYSQGDQLQSHDASTEERKQLEARLSNLTRERDQLQRSYNYMTTQKDEFKASLNNQKREREQLQASYDDMQRNLERLQTNHSNLTVSKDQLQTNYSSLQRKKDELQTLFTTLRENRDQLQSNFSSLKNNMDQLQRSYDTLSINKNQLQISYNSLWKDRERLQTSYTTLQRKTEQLKANYSSLATVRHQYKKMIDKVRGRPCQTGWRKFDISCYLVTNGKKNWTLSRQYCVARGADLVVIDTMEEQAFVNGLLGSGQNAWIGLTDDLEEGTWMWVDGTPVTTTFWQSGQPNSFNGNQDCAETLQKSSGVGEWNDDGCFSDQGAICEK</sequence>
<dbReference type="PANTHER" id="PTHR22803">
    <property type="entry name" value="MANNOSE, PHOSPHOLIPASE, LECTIN RECEPTOR RELATED"/>
    <property type="match status" value="1"/>
</dbReference>
<dbReference type="GO" id="GO:0030246">
    <property type="term" value="F:carbohydrate binding"/>
    <property type="evidence" value="ECO:0007669"/>
    <property type="project" value="UniProtKB-KW"/>
</dbReference>
<dbReference type="AlphaFoldDB" id="A0A5J5D3I9"/>
<evidence type="ECO:0000256" key="3">
    <source>
        <dbReference type="SAM" id="MobiDB-lite"/>
    </source>
</evidence>
<comment type="caution">
    <text evidence="6">The sequence shown here is derived from an EMBL/GenBank/DDBJ whole genome shotgun (WGS) entry which is preliminary data.</text>
</comment>
<evidence type="ECO:0000313" key="7">
    <source>
        <dbReference type="Proteomes" id="UP000327493"/>
    </source>
</evidence>
<keyword evidence="4" id="KW-0472">Membrane</keyword>
<dbReference type="PROSITE" id="PS00615">
    <property type="entry name" value="C_TYPE_LECTIN_1"/>
    <property type="match status" value="1"/>
</dbReference>
<evidence type="ECO:0000256" key="1">
    <source>
        <dbReference type="ARBA" id="ARBA00022734"/>
    </source>
</evidence>
<accession>A0A5J5D3I9</accession>
<keyword evidence="4" id="KW-0812">Transmembrane</keyword>